<dbReference type="AlphaFoldDB" id="B1Y233"/>
<dbReference type="EMBL" id="CP001013">
    <property type="protein sequence ID" value="ACB34332.1"/>
    <property type="molecule type" value="Genomic_DNA"/>
</dbReference>
<gene>
    <name evidence="1" type="ordered locus">Lcho_2065</name>
</gene>
<dbReference type="InterPro" id="IPR050563">
    <property type="entry name" value="4-hydroxybenzoyl-CoA_TE"/>
</dbReference>
<accession>B1Y233</accession>
<dbReference type="eggNOG" id="COG0824">
    <property type="taxonomic scope" value="Bacteria"/>
</dbReference>
<evidence type="ECO:0000313" key="1">
    <source>
        <dbReference type="EMBL" id="ACB34332.1"/>
    </source>
</evidence>
<proteinExistence type="predicted"/>
<protein>
    <submittedName>
        <fullName evidence="1">Thioesterase superfamily protein</fullName>
    </submittedName>
</protein>
<dbReference type="STRING" id="395495.Lcho_2065"/>
<dbReference type="HOGENOM" id="CLU_101141_2_2_4"/>
<dbReference type="PANTHER" id="PTHR31793:SF24">
    <property type="entry name" value="LONG-CHAIN ACYL-COA THIOESTERASE FADM"/>
    <property type="match status" value="1"/>
</dbReference>
<dbReference type="CDD" id="cd00586">
    <property type="entry name" value="4HBT"/>
    <property type="match status" value="1"/>
</dbReference>
<dbReference type="RefSeq" id="WP_012347092.1">
    <property type="nucleotide sequence ID" value="NC_010524.1"/>
</dbReference>
<dbReference type="KEGG" id="lch:Lcho_2065"/>
<dbReference type="Proteomes" id="UP000001693">
    <property type="component" value="Chromosome"/>
</dbReference>
<dbReference type="SUPFAM" id="SSF54637">
    <property type="entry name" value="Thioesterase/thiol ester dehydrase-isomerase"/>
    <property type="match status" value="1"/>
</dbReference>
<dbReference type="PANTHER" id="PTHR31793">
    <property type="entry name" value="4-HYDROXYBENZOYL-COA THIOESTERASE FAMILY MEMBER"/>
    <property type="match status" value="1"/>
</dbReference>
<dbReference type="InterPro" id="IPR029069">
    <property type="entry name" value="HotDog_dom_sf"/>
</dbReference>
<reference evidence="1 2" key="1">
    <citation type="submission" date="2008-03" db="EMBL/GenBank/DDBJ databases">
        <title>Complete sequence of Leptothrix cholodnii SP-6.</title>
        <authorList>
            <consortium name="US DOE Joint Genome Institute"/>
            <person name="Copeland A."/>
            <person name="Lucas S."/>
            <person name="Lapidus A."/>
            <person name="Glavina del Rio T."/>
            <person name="Dalin E."/>
            <person name="Tice H."/>
            <person name="Bruce D."/>
            <person name="Goodwin L."/>
            <person name="Pitluck S."/>
            <person name="Chertkov O."/>
            <person name="Brettin T."/>
            <person name="Detter J.C."/>
            <person name="Han C."/>
            <person name="Kuske C.R."/>
            <person name="Schmutz J."/>
            <person name="Larimer F."/>
            <person name="Land M."/>
            <person name="Hauser L."/>
            <person name="Kyrpides N."/>
            <person name="Lykidis A."/>
            <person name="Emerson D."/>
            <person name="Richardson P."/>
        </authorList>
    </citation>
    <scope>NUCLEOTIDE SEQUENCE [LARGE SCALE GENOMIC DNA]</scope>
    <source>
        <strain evidence="2">ATCC 51168 / LMG 8142 / SP-6</strain>
    </source>
</reference>
<dbReference type="Pfam" id="PF13279">
    <property type="entry name" value="4HBT_2"/>
    <property type="match status" value="1"/>
</dbReference>
<dbReference type="GO" id="GO:0047617">
    <property type="term" value="F:fatty acyl-CoA hydrolase activity"/>
    <property type="evidence" value="ECO:0007669"/>
    <property type="project" value="TreeGrafter"/>
</dbReference>
<dbReference type="OrthoDB" id="9799036at2"/>
<evidence type="ECO:0000313" key="2">
    <source>
        <dbReference type="Proteomes" id="UP000001693"/>
    </source>
</evidence>
<organism evidence="1 2">
    <name type="scientific">Leptothrix cholodnii (strain ATCC 51168 / LMG 8142 / SP-6)</name>
    <name type="common">Leptothrix discophora (strain SP-6)</name>
    <dbReference type="NCBI Taxonomy" id="395495"/>
    <lineage>
        <taxon>Bacteria</taxon>
        <taxon>Pseudomonadati</taxon>
        <taxon>Pseudomonadota</taxon>
        <taxon>Betaproteobacteria</taxon>
        <taxon>Burkholderiales</taxon>
        <taxon>Sphaerotilaceae</taxon>
        <taxon>Leptothrix</taxon>
    </lineage>
</organism>
<name>B1Y233_LEPCP</name>
<keyword evidence="2" id="KW-1185">Reference proteome</keyword>
<dbReference type="Gene3D" id="3.10.129.10">
    <property type="entry name" value="Hotdog Thioesterase"/>
    <property type="match status" value="1"/>
</dbReference>
<sequence>MRFEIPADKHLVHEMTLPIRWGDMDAMGHVNNTVYFRYLEIARLDWLGRIAALPNPLGEGPVIVNAFCNFHLQLSFPGDVLARSYVRNPGRSSFDFYTTLERVDEPGVIYAAGGAKTVWIDGPRQKSIAMPDWLRAHLLAGTAPDAA</sequence>